<reference evidence="4 5" key="1">
    <citation type="submission" date="2023-03" db="EMBL/GenBank/DDBJ databases">
        <title>Genome insight into feeding habits of ladybird beetles.</title>
        <authorList>
            <person name="Li H.-S."/>
            <person name="Huang Y.-H."/>
            <person name="Pang H."/>
        </authorList>
    </citation>
    <scope>NUCLEOTIDE SEQUENCE [LARGE SCALE GENOMIC DNA]</scope>
    <source>
        <strain evidence="4">SYSU_2023b</strain>
        <tissue evidence="4">Whole body</tissue>
    </source>
</reference>
<dbReference type="GO" id="GO:0005634">
    <property type="term" value="C:nucleus"/>
    <property type="evidence" value="ECO:0007669"/>
    <property type="project" value="InterPro"/>
</dbReference>
<feature type="binding site" evidence="1">
    <location>
        <position position="18"/>
    </location>
    <ligand>
        <name>Zn(2+)</name>
        <dbReference type="ChEBI" id="CHEBI:29105"/>
    </ligand>
</feature>
<comment type="caution">
    <text evidence="4">The sequence shown here is derived from an EMBL/GenBank/DDBJ whole genome shotgun (WGS) entry which is preliminary data.</text>
</comment>
<evidence type="ECO:0000256" key="2">
    <source>
        <dbReference type="SAM" id="MobiDB-lite"/>
    </source>
</evidence>
<accession>A0AAW1TST3</accession>
<dbReference type="PROSITE" id="PS51915">
    <property type="entry name" value="ZAD"/>
    <property type="match status" value="1"/>
</dbReference>
<sequence length="806" mass="90692">MNYKEIAIDEIRNVCRLCLGTTDLLSLFDDKVEIPDNILNVVQVTTGVTITRTDNVSQKLCNKCLHITVKMFEFRKSSIINDMQLKQANAEKLSRPVLHETVEILLKKYPRIILPPSIAKTNISPVVIIDINASINSKTKTQEAKKYEKTGNFVQLVTESTSQNDEFEDIENEIMPYLIPNKEIPVRSDTPNQTKKVSSTLSSDIPKLTLEIVEKQKQSEVAEILESTTITKKKENKAKKRLSEAQSSEKTKKYKSNADFDSGDNSVESLVTLKYVTKSLSICDICNGILYSAKDLKKHKMRHMKCNLCKKTFRSLEETKRHKDSECVIKRIMNNLPTIILEQCNQSEELRKRYPLIFNGMNERKEKKDFSHSLPVDPQIDCPQEPVNKFEEDEITKVQHHLVYSDVKSEECTTEVSPISYNENESNNNLKCNNPTRNDFKNHFKNHKPRTVSNDSVKPDIDIIGKNTFDVNLDDDEVDVLKCVLKKTKNNIKDTCAQTDIPCNADIEPCLNENKLFFLKNFRKFLSFNKVPVNLSFSPEHSIKFSSEPCPLLKKGGHWSTHVTKMPVSSETLPVNTSPENTIQNNVQNQIINNTNSPSLSTNYFIENEIPSNNLFLDVPSDVAPQSNVGNLQIQPNSGATFLLPTILPATGNYPQINNTFSIAGQSILGALAVINPNFSSTTDLNNFNQNSNLLFQNNSTSNNILLKNITGEHALNIQTPQFIQTSCNGYSRLNSSINITNEITGRSTNNLFVGPQPKGLLIITPTTTNSQVLSSTPSQNKFDSPTYVNTSYSKTGDNSSSSRKE</sequence>
<keyword evidence="1" id="KW-0479">Metal-binding</keyword>
<feature type="binding site" evidence="1">
    <location>
        <position position="15"/>
    </location>
    <ligand>
        <name>Zn(2+)</name>
        <dbReference type="ChEBI" id="CHEBI:29105"/>
    </ligand>
</feature>
<keyword evidence="1" id="KW-0863">Zinc-finger</keyword>
<keyword evidence="1" id="KW-0862">Zinc</keyword>
<dbReference type="SUPFAM" id="SSF57716">
    <property type="entry name" value="Glucocorticoid receptor-like (DNA-binding domain)"/>
    <property type="match status" value="1"/>
</dbReference>
<name>A0AAW1TST3_9CUCU</name>
<dbReference type="InterPro" id="IPR012934">
    <property type="entry name" value="Znf_AD"/>
</dbReference>
<dbReference type="Gene3D" id="3.40.1800.20">
    <property type="match status" value="1"/>
</dbReference>
<dbReference type="AlphaFoldDB" id="A0AAW1TST3"/>
<dbReference type="EMBL" id="JARQZJ010000019">
    <property type="protein sequence ID" value="KAK9873400.1"/>
    <property type="molecule type" value="Genomic_DNA"/>
</dbReference>
<protein>
    <recommendedName>
        <fullName evidence="3">ZAD domain-containing protein</fullName>
    </recommendedName>
</protein>
<feature type="compositionally biased region" description="Basic and acidic residues" evidence="2">
    <location>
        <begin position="241"/>
        <end position="251"/>
    </location>
</feature>
<evidence type="ECO:0000256" key="1">
    <source>
        <dbReference type="PROSITE-ProRule" id="PRU01263"/>
    </source>
</evidence>
<proteinExistence type="predicted"/>
<evidence type="ECO:0000259" key="3">
    <source>
        <dbReference type="PROSITE" id="PS51915"/>
    </source>
</evidence>
<dbReference type="Proteomes" id="UP001431783">
    <property type="component" value="Unassembled WGS sequence"/>
</dbReference>
<organism evidence="4 5">
    <name type="scientific">Henosepilachna vigintioctopunctata</name>
    <dbReference type="NCBI Taxonomy" id="420089"/>
    <lineage>
        <taxon>Eukaryota</taxon>
        <taxon>Metazoa</taxon>
        <taxon>Ecdysozoa</taxon>
        <taxon>Arthropoda</taxon>
        <taxon>Hexapoda</taxon>
        <taxon>Insecta</taxon>
        <taxon>Pterygota</taxon>
        <taxon>Neoptera</taxon>
        <taxon>Endopterygota</taxon>
        <taxon>Coleoptera</taxon>
        <taxon>Polyphaga</taxon>
        <taxon>Cucujiformia</taxon>
        <taxon>Coccinelloidea</taxon>
        <taxon>Coccinellidae</taxon>
        <taxon>Epilachninae</taxon>
        <taxon>Epilachnini</taxon>
        <taxon>Henosepilachna</taxon>
    </lineage>
</organism>
<feature type="binding site" evidence="1">
    <location>
        <position position="61"/>
    </location>
    <ligand>
        <name>Zn(2+)</name>
        <dbReference type="ChEBI" id="CHEBI:29105"/>
    </ligand>
</feature>
<dbReference type="GO" id="GO:0008270">
    <property type="term" value="F:zinc ion binding"/>
    <property type="evidence" value="ECO:0007669"/>
    <property type="project" value="UniProtKB-UniRule"/>
</dbReference>
<gene>
    <name evidence="4" type="ORF">WA026_022461</name>
</gene>
<dbReference type="Pfam" id="PF07776">
    <property type="entry name" value="zf-AD"/>
    <property type="match status" value="1"/>
</dbReference>
<feature type="region of interest" description="Disordered" evidence="2">
    <location>
        <begin position="235"/>
        <end position="259"/>
    </location>
</feature>
<feature type="binding site" evidence="1">
    <location>
        <position position="64"/>
    </location>
    <ligand>
        <name>Zn(2+)</name>
        <dbReference type="ChEBI" id="CHEBI:29105"/>
    </ligand>
</feature>
<dbReference type="SMART" id="SM00868">
    <property type="entry name" value="zf-AD"/>
    <property type="match status" value="1"/>
</dbReference>
<evidence type="ECO:0000313" key="4">
    <source>
        <dbReference type="EMBL" id="KAK9873400.1"/>
    </source>
</evidence>
<feature type="region of interest" description="Disordered" evidence="2">
    <location>
        <begin position="771"/>
        <end position="806"/>
    </location>
</feature>
<keyword evidence="5" id="KW-1185">Reference proteome</keyword>
<evidence type="ECO:0000313" key="5">
    <source>
        <dbReference type="Proteomes" id="UP001431783"/>
    </source>
</evidence>
<feature type="domain" description="ZAD" evidence="3">
    <location>
        <begin position="13"/>
        <end position="88"/>
    </location>
</feature>